<dbReference type="CDD" id="cd00590">
    <property type="entry name" value="RRM_SF"/>
    <property type="match status" value="1"/>
</dbReference>
<accession>A0A9W7IJD0</accession>
<evidence type="ECO:0000256" key="2">
    <source>
        <dbReference type="PROSITE-ProRule" id="PRU00176"/>
    </source>
</evidence>
<dbReference type="GO" id="GO:1901259">
    <property type="term" value="P:chloroplast rRNA processing"/>
    <property type="evidence" value="ECO:0007669"/>
    <property type="project" value="TreeGrafter"/>
</dbReference>
<dbReference type="PANTHER" id="PTHR48025">
    <property type="entry name" value="OS02G0815200 PROTEIN"/>
    <property type="match status" value="1"/>
</dbReference>
<sequence length="194" mass="22609">MSSSGVSGQAAEWRYVKQNQYRSTVDRRREANGAYSRSGVWIVFVDNLSKRISRIALKELFNHHGRVERIFIPMNNSKVKYRESNTTFAFVTMATKAEMERVIANLNNTKMDGSLVRVFRARFLKLNMTQGNSNSPWQRKVQSGEENKQNFPTKKTQKTHKAAFDTRSYKDALLNKEKLEQPKICQACRIFRYQ</sequence>
<dbReference type="Gene3D" id="3.30.70.330">
    <property type="match status" value="1"/>
</dbReference>
<evidence type="ECO:0000313" key="5">
    <source>
        <dbReference type="EMBL" id="GMI97752.1"/>
    </source>
</evidence>
<dbReference type="AlphaFoldDB" id="A0A9W7IJD0"/>
<feature type="domain" description="RRM" evidence="4">
    <location>
        <begin position="41"/>
        <end position="123"/>
    </location>
</feature>
<dbReference type="PROSITE" id="PS50102">
    <property type="entry name" value="RRM"/>
    <property type="match status" value="1"/>
</dbReference>
<evidence type="ECO:0000256" key="3">
    <source>
        <dbReference type="SAM" id="MobiDB-lite"/>
    </source>
</evidence>
<evidence type="ECO:0000313" key="6">
    <source>
        <dbReference type="Proteomes" id="UP001165190"/>
    </source>
</evidence>
<evidence type="ECO:0000259" key="4">
    <source>
        <dbReference type="PROSITE" id="PS50102"/>
    </source>
</evidence>
<dbReference type="InterPro" id="IPR035979">
    <property type="entry name" value="RBD_domain_sf"/>
</dbReference>
<dbReference type="Pfam" id="PF00076">
    <property type="entry name" value="RRM_1"/>
    <property type="match status" value="1"/>
</dbReference>
<dbReference type="SUPFAM" id="SSF54928">
    <property type="entry name" value="RNA-binding domain, RBD"/>
    <property type="match status" value="1"/>
</dbReference>
<keyword evidence="1 2" id="KW-0694">RNA-binding</keyword>
<dbReference type="InterPro" id="IPR012677">
    <property type="entry name" value="Nucleotide-bd_a/b_plait_sf"/>
</dbReference>
<protein>
    <recommendedName>
        <fullName evidence="4">RRM domain-containing protein</fullName>
    </recommendedName>
</protein>
<dbReference type="GO" id="GO:0009535">
    <property type="term" value="C:chloroplast thylakoid membrane"/>
    <property type="evidence" value="ECO:0007669"/>
    <property type="project" value="TreeGrafter"/>
</dbReference>
<evidence type="ECO:0000256" key="1">
    <source>
        <dbReference type="ARBA" id="ARBA00022884"/>
    </source>
</evidence>
<name>A0A9W7IJD0_HIBTR</name>
<dbReference type="InterPro" id="IPR000504">
    <property type="entry name" value="RRM_dom"/>
</dbReference>
<comment type="caution">
    <text evidence="5">The sequence shown here is derived from an EMBL/GenBank/DDBJ whole genome shotgun (WGS) entry which is preliminary data.</text>
</comment>
<organism evidence="5 6">
    <name type="scientific">Hibiscus trionum</name>
    <name type="common">Flower of an hour</name>
    <dbReference type="NCBI Taxonomy" id="183268"/>
    <lineage>
        <taxon>Eukaryota</taxon>
        <taxon>Viridiplantae</taxon>
        <taxon>Streptophyta</taxon>
        <taxon>Embryophyta</taxon>
        <taxon>Tracheophyta</taxon>
        <taxon>Spermatophyta</taxon>
        <taxon>Magnoliopsida</taxon>
        <taxon>eudicotyledons</taxon>
        <taxon>Gunneridae</taxon>
        <taxon>Pentapetalae</taxon>
        <taxon>rosids</taxon>
        <taxon>malvids</taxon>
        <taxon>Malvales</taxon>
        <taxon>Malvaceae</taxon>
        <taxon>Malvoideae</taxon>
        <taxon>Hibiscus</taxon>
    </lineage>
</organism>
<dbReference type="EMBL" id="BSYR01000030">
    <property type="protein sequence ID" value="GMI97752.1"/>
    <property type="molecule type" value="Genomic_DNA"/>
</dbReference>
<proteinExistence type="predicted"/>
<dbReference type="OrthoDB" id="1749483at2759"/>
<dbReference type="PANTHER" id="PTHR48025:SF1">
    <property type="entry name" value="RRM DOMAIN-CONTAINING PROTEIN"/>
    <property type="match status" value="1"/>
</dbReference>
<keyword evidence="6" id="KW-1185">Reference proteome</keyword>
<gene>
    <name evidence="5" type="ORF">HRI_003444500</name>
</gene>
<feature type="region of interest" description="Disordered" evidence="3">
    <location>
        <begin position="133"/>
        <end position="160"/>
    </location>
</feature>
<dbReference type="SMART" id="SM00360">
    <property type="entry name" value="RRM"/>
    <property type="match status" value="1"/>
</dbReference>
<reference evidence="5" key="1">
    <citation type="submission" date="2023-05" db="EMBL/GenBank/DDBJ databases">
        <title>Genome and transcriptome analyses reveal genes involved in the formation of fine ridges on petal epidermal cells in Hibiscus trionum.</title>
        <authorList>
            <person name="Koshimizu S."/>
            <person name="Masuda S."/>
            <person name="Ishii T."/>
            <person name="Shirasu K."/>
            <person name="Hoshino A."/>
            <person name="Arita M."/>
        </authorList>
    </citation>
    <scope>NUCLEOTIDE SEQUENCE</scope>
    <source>
        <strain evidence="5">Hamamatsu line</strain>
    </source>
</reference>
<dbReference type="InterPro" id="IPR050502">
    <property type="entry name" value="Euk_RNA-bind_prot"/>
</dbReference>
<dbReference type="GO" id="GO:0003729">
    <property type="term" value="F:mRNA binding"/>
    <property type="evidence" value="ECO:0007669"/>
    <property type="project" value="TreeGrafter"/>
</dbReference>
<dbReference type="Proteomes" id="UP001165190">
    <property type="component" value="Unassembled WGS sequence"/>
</dbReference>